<dbReference type="RefSeq" id="WP_340286862.1">
    <property type="nucleotide sequence ID" value="NZ_JBBJUP010000004.1"/>
</dbReference>
<reference evidence="2 3" key="1">
    <citation type="submission" date="2024-03" db="EMBL/GenBank/DDBJ databases">
        <title>Draft genome sequence of Pseudonocardia sp. DW16-2.</title>
        <authorList>
            <person name="Duangmal K."/>
        </authorList>
    </citation>
    <scope>NUCLEOTIDE SEQUENCE [LARGE SCALE GENOMIC DNA]</scope>
    <source>
        <strain evidence="2 3">DW16-2</strain>
    </source>
</reference>
<name>A0ABU8T3H2_9PSEU</name>
<comment type="caution">
    <text evidence="2">The sequence shown here is derived from an EMBL/GenBank/DDBJ whole genome shotgun (WGS) entry which is preliminary data.</text>
</comment>
<feature type="region of interest" description="Disordered" evidence="1">
    <location>
        <begin position="77"/>
        <end position="96"/>
    </location>
</feature>
<dbReference type="EMBL" id="JBBJUP010000004">
    <property type="protein sequence ID" value="MEJ8278497.1"/>
    <property type="molecule type" value="Genomic_DNA"/>
</dbReference>
<evidence type="ECO:0000313" key="2">
    <source>
        <dbReference type="EMBL" id="MEJ8278497.1"/>
    </source>
</evidence>
<keyword evidence="3" id="KW-1185">Reference proteome</keyword>
<evidence type="ECO:0000256" key="1">
    <source>
        <dbReference type="SAM" id="MobiDB-lite"/>
    </source>
</evidence>
<accession>A0ABU8T3H2</accession>
<organism evidence="2 3">
    <name type="scientific">Pseudonocardia spirodelae</name>
    <dbReference type="NCBI Taxonomy" id="3133431"/>
    <lineage>
        <taxon>Bacteria</taxon>
        <taxon>Bacillati</taxon>
        <taxon>Actinomycetota</taxon>
        <taxon>Actinomycetes</taxon>
        <taxon>Pseudonocardiales</taxon>
        <taxon>Pseudonocardiaceae</taxon>
        <taxon>Pseudonocardia</taxon>
    </lineage>
</organism>
<sequence length="96" mass="9663">MGTSDTTVRVGAVLRASAPVCGAVRTVVAHDVAHAGIALSPIGGLRRREAGEGLIAVRALRVEGDVYLQGGMPAGATPIFDDKSTSASVPGRRGSP</sequence>
<evidence type="ECO:0000313" key="3">
    <source>
        <dbReference type="Proteomes" id="UP001364211"/>
    </source>
</evidence>
<protein>
    <submittedName>
        <fullName evidence="2">Uncharacterized protein</fullName>
    </submittedName>
</protein>
<dbReference type="Proteomes" id="UP001364211">
    <property type="component" value="Unassembled WGS sequence"/>
</dbReference>
<gene>
    <name evidence="2" type="ORF">WJX68_06095</name>
</gene>
<proteinExistence type="predicted"/>